<organism evidence="1 2">
    <name type="scientific">Solanum commersonii</name>
    <name type="common">Commerson's wild potato</name>
    <name type="synonym">Commerson's nightshade</name>
    <dbReference type="NCBI Taxonomy" id="4109"/>
    <lineage>
        <taxon>Eukaryota</taxon>
        <taxon>Viridiplantae</taxon>
        <taxon>Streptophyta</taxon>
        <taxon>Embryophyta</taxon>
        <taxon>Tracheophyta</taxon>
        <taxon>Spermatophyta</taxon>
        <taxon>Magnoliopsida</taxon>
        <taxon>eudicotyledons</taxon>
        <taxon>Gunneridae</taxon>
        <taxon>Pentapetalae</taxon>
        <taxon>asterids</taxon>
        <taxon>lamiids</taxon>
        <taxon>Solanales</taxon>
        <taxon>Solanaceae</taxon>
        <taxon>Solanoideae</taxon>
        <taxon>Solaneae</taxon>
        <taxon>Solanum</taxon>
    </lineage>
</organism>
<evidence type="ECO:0000313" key="1">
    <source>
        <dbReference type="EMBL" id="KAG5593246.1"/>
    </source>
</evidence>
<comment type="caution">
    <text evidence="1">The sequence shown here is derived from an EMBL/GenBank/DDBJ whole genome shotgun (WGS) entry which is preliminary data.</text>
</comment>
<sequence>MYQQNLKRRCADASMKRGERLASVVGRMRGKDMPKSYQEEVIRKTRCKLQIIEGMILDRRIILYSLNEES</sequence>
<name>A0A9J5Y288_SOLCO</name>
<protein>
    <submittedName>
        <fullName evidence="1">Uncharacterized protein</fullName>
    </submittedName>
</protein>
<dbReference type="EMBL" id="JACXVP010000008">
    <property type="protein sequence ID" value="KAG5593246.1"/>
    <property type="molecule type" value="Genomic_DNA"/>
</dbReference>
<dbReference type="Proteomes" id="UP000824120">
    <property type="component" value="Chromosome 8"/>
</dbReference>
<reference evidence="1 2" key="1">
    <citation type="submission" date="2020-09" db="EMBL/GenBank/DDBJ databases">
        <title>De no assembly of potato wild relative species, Solanum commersonii.</title>
        <authorList>
            <person name="Cho K."/>
        </authorList>
    </citation>
    <scope>NUCLEOTIDE SEQUENCE [LARGE SCALE GENOMIC DNA]</scope>
    <source>
        <strain evidence="1">LZ3.2</strain>
        <tissue evidence="1">Leaf</tissue>
    </source>
</reference>
<accession>A0A9J5Y288</accession>
<proteinExistence type="predicted"/>
<gene>
    <name evidence="1" type="ORF">H5410_043760</name>
</gene>
<dbReference type="AlphaFoldDB" id="A0A9J5Y288"/>
<evidence type="ECO:0000313" key="2">
    <source>
        <dbReference type="Proteomes" id="UP000824120"/>
    </source>
</evidence>
<keyword evidence="2" id="KW-1185">Reference proteome</keyword>